<dbReference type="AlphaFoldDB" id="A0A1I2XGC5"/>
<name>A0A1I2XGC5_9SPHI</name>
<sequence length="313" mass="35124">MKNLILIITLLFTLTACSQEQKNGLQIALCEKEKGCAIILAKWSKQELSQILKRPDLISSAKENSIIVMEKCVFKNEYKLTMQQLHEAYGGKGNPEKKVNFDIEKYLLKNNCICTNPTKKFTVTISTPELSGSSYFFLSWDKNESYFPNEAFQQLYADQEGAQEMTMDSFLRNGEYFGYASHPSYGKIISKTPTGVGNFGPNAKGGLSEKWFKNNFKPTGNKRPHLNTRDVQKEYKGIDSEGKSITFWLGPSYDVCLAPGKFEALGIFFVGYIAVDGITYSLMEVSGPTYKVQVTGIENGSYNFNPAGYKSMN</sequence>
<keyword evidence="2" id="KW-1185">Reference proteome</keyword>
<dbReference type="EMBL" id="FOPP01000005">
    <property type="protein sequence ID" value="SFH12495.1"/>
    <property type="molecule type" value="Genomic_DNA"/>
</dbReference>
<proteinExistence type="predicted"/>
<organism evidence="1 2">
    <name type="scientific">Pedobacter insulae</name>
    <dbReference type="NCBI Taxonomy" id="414048"/>
    <lineage>
        <taxon>Bacteria</taxon>
        <taxon>Pseudomonadati</taxon>
        <taxon>Bacteroidota</taxon>
        <taxon>Sphingobacteriia</taxon>
        <taxon>Sphingobacteriales</taxon>
        <taxon>Sphingobacteriaceae</taxon>
        <taxon>Pedobacter</taxon>
    </lineage>
</organism>
<protein>
    <submittedName>
        <fullName evidence="1">Uncharacterized protein</fullName>
    </submittedName>
</protein>
<dbReference type="Proteomes" id="UP000199666">
    <property type="component" value="Unassembled WGS sequence"/>
</dbReference>
<evidence type="ECO:0000313" key="1">
    <source>
        <dbReference type="EMBL" id="SFH12495.1"/>
    </source>
</evidence>
<dbReference type="STRING" id="414048.SAMN04489864_105225"/>
<accession>A0A1I2XGC5</accession>
<dbReference type="PROSITE" id="PS51257">
    <property type="entry name" value="PROKAR_LIPOPROTEIN"/>
    <property type="match status" value="1"/>
</dbReference>
<gene>
    <name evidence="1" type="ORF">SAMN04489864_105225</name>
</gene>
<reference evidence="1 2" key="1">
    <citation type="submission" date="2016-10" db="EMBL/GenBank/DDBJ databases">
        <authorList>
            <person name="de Groot N.N."/>
        </authorList>
    </citation>
    <scope>NUCLEOTIDE SEQUENCE [LARGE SCALE GENOMIC DNA]</scope>
    <source>
        <strain evidence="1 2">DSM 18684</strain>
    </source>
</reference>
<evidence type="ECO:0000313" key="2">
    <source>
        <dbReference type="Proteomes" id="UP000199666"/>
    </source>
</evidence>
<dbReference type="RefSeq" id="WP_090993746.1">
    <property type="nucleotide sequence ID" value="NZ_FOPP01000005.1"/>
</dbReference>
<dbReference type="OrthoDB" id="753358at2"/>